<dbReference type="Proteomes" id="UP001219525">
    <property type="component" value="Unassembled WGS sequence"/>
</dbReference>
<sequence length="353" mass="37231">MCDTSTGAGEDTEEGGEGEDGVDGVRELLRAPVEDLGGRGEGAGGGEQRGRDARCAALLPPLALRAGVGAARAGAGEDTDEGGDVRELLCAPVEDLGGRGEDAGCGEQRARDARCAALLPPLALCAVVWASERRSATTAVGGRRALREGFSLRITMSSLHRVLEGRVTLGDEVRVLHRAQHAPLEGAGDLGAHEGEHLFEGPAARLGGTDGDRKGDALGELVDAADWNGSGSQSASSELSWDDQHGDCLHMVSTHTYGDEGCNHQAYYRNLRAKSLKLTKSVGVAEPIMSKWRKGRSNGRHYQGKGGTSESMRGELREDGRKGREVFDGHGVMTPSKSTTYFVHVRDMGLPLP</sequence>
<comment type="caution">
    <text evidence="2">The sequence shown here is derived from an EMBL/GenBank/DDBJ whole genome shotgun (WGS) entry which is preliminary data.</text>
</comment>
<dbReference type="AlphaFoldDB" id="A0AAD6V9Q3"/>
<evidence type="ECO:0000313" key="3">
    <source>
        <dbReference type="Proteomes" id="UP001219525"/>
    </source>
</evidence>
<gene>
    <name evidence="2" type="ORF">GGX14DRAFT_397376</name>
</gene>
<keyword evidence="3" id="KW-1185">Reference proteome</keyword>
<feature type="compositionally biased region" description="Acidic residues" evidence="1">
    <location>
        <begin position="10"/>
        <end position="22"/>
    </location>
</feature>
<protein>
    <submittedName>
        <fullName evidence="2">Uncharacterized protein</fullName>
    </submittedName>
</protein>
<dbReference type="EMBL" id="JARJCW010000041">
    <property type="protein sequence ID" value="KAJ7206113.1"/>
    <property type="molecule type" value="Genomic_DNA"/>
</dbReference>
<feature type="region of interest" description="Disordered" evidence="1">
    <location>
        <begin position="294"/>
        <end position="320"/>
    </location>
</feature>
<evidence type="ECO:0000313" key="2">
    <source>
        <dbReference type="EMBL" id="KAJ7206113.1"/>
    </source>
</evidence>
<feature type="compositionally biased region" description="Basic and acidic residues" evidence="1">
    <location>
        <begin position="23"/>
        <end position="38"/>
    </location>
</feature>
<feature type="compositionally biased region" description="Basic residues" evidence="1">
    <location>
        <begin position="294"/>
        <end position="303"/>
    </location>
</feature>
<feature type="region of interest" description="Disordered" evidence="1">
    <location>
        <begin position="1"/>
        <end position="51"/>
    </location>
</feature>
<organism evidence="2 3">
    <name type="scientific">Mycena pura</name>
    <dbReference type="NCBI Taxonomy" id="153505"/>
    <lineage>
        <taxon>Eukaryota</taxon>
        <taxon>Fungi</taxon>
        <taxon>Dikarya</taxon>
        <taxon>Basidiomycota</taxon>
        <taxon>Agaricomycotina</taxon>
        <taxon>Agaricomycetes</taxon>
        <taxon>Agaricomycetidae</taxon>
        <taxon>Agaricales</taxon>
        <taxon>Marasmiineae</taxon>
        <taxon>Mycenaceae</taxon>
        <taxon>Mycena</taxon>
    </lineage>
</organism>
<name>A0AAD6V9Q3_9AGAR</name>
<reference evidence="2" key="1">
    <citation type="submission" date="2023-03" db="EMBL/GenBank/DDBJ databases">
        <title>Massive genome expansion in bonnet fungi (Mycena s.s.) driven by repeated elements and novel gene families across ecological guilds.</title>
        <authorList>
            <consortium name="Lawrence Berkeley National Laboratory"/>
            <person name="Harder C.B."/>
            <person name="Miyauchi S."/>
            <person name="Viragh M."/>
            <person name="Kuo A."/>
            <person name="Thoen E."/>
            <person name="Andreopoulos B."/>
            <person name="Lu D."/>
            <person name="Skrede I."/>
            <person name="Drula E."/>
            <person name="Henrissat B."/>
            <person name="Morin E."/>
            <person name="Kohler A."/>
            <person name="Barry K."/>
            <person name="LaButti K."/>
            <person name="Morin E."/>
            <person name="Salamov A."/>
            <person name="Lipzen A."/>
            <person name="Mereny Z."/>
            <person name="Hegedus B."/>
            <person name="Baldrian P."/>
            <person name="Stursova M."/>
            <person name="Weitz H."/>
            <person name="Taylor A."/>
            <person name="Grigoriev I.V."/>
            <person name="Nagy L.G."/>
            <person name="Martin F."/>
            <person name="Kauserud H."/>
        </authorList>
    </citation>
    <scope>NUCLEOTIDE SEQUENCE</scope>
    <source>
        <strain evidence="2">9144</strain>
    </source>
</reference>
<accession>A0AAD6V9Q3</accession>
<evidence type="ECO:0000256" key="1">
    <source>
        <dbReference type="SAM" id="MobiDB-lite"/>
    </source>
</evidence>
<proteinExistence type="predicted"/>